<dbReference type="AlphaFoldDB" id="A0A8T1IP16"/>
<feature type="region of interest" description="Disordered" evidence="1">
    <location>
        <begin position="44"/>
        <end position="67"/>
    </location>
</feature>
<accession>A0A8T1IP16</accession>
<reference evidence="2" key="1">
    <citation type="submission" date="2018-05" db="EMBL/GenBank/DDBJ databases">
        <title>Effector identification in a new, highly contiguous assembly of the strawberry crown rot pathogen Phytophthora cactorum.</title>
        <authorList>
            <person name="Armitage A.D."/>
            <person name="Nellist C.F."/>
            <person name="Bates H."/>
            <person name="Vickerstaff R.J."/>
            <person name="Harrison R.J."/>
        </authorList>
    </citation>
    <scope>NUCLEOTIDE SEQUENCE</scope>
    <source>
        <strain evidence="2">P421</strain>
    </source>
</reference>
<comment type="caution">
    <text evidence="2">The sequence shown here is derived from an EMBL/GenBank/DDBJ whole genome shotgun (WGS) entry which is preliminary data.</text>
</comment>
<gene>
    <name evidence="2" type="ORF">PC129_g4643</name>
</gene>
<dbReference type="Proteomes" id="UP000760860">
    <property type="component" value="Unassembled WGS sequence"/>
</dbReference>
<organism evidence="2 3">
    <name type="scientific">Phytophthora cactorum</name>
    <dbReference type="NCBI Taxonomy" id="29920"/>
    <lineage>
        <taxon>Eukaryota</taxon>
        <taxon>Sar</taxon>
        <taxon>Stramenopiles</taxon>
        <taxon>Oomycota</taxon>
        <taxon>Peronosporomycetes</taxon>
        <taxon>Peronosporales</taxon>
        <taxon>Peronosporaceae</taxon>
        <taxon>Phytophthora</taxon>
    </lineage>
</organism>
<sequence length="157" mass="16298">MVSAHRGMDPRIVQHNLAEQALLPIADGVPSRVNRHGIPIVTGTGVGELGPASDSESDDGYSADDGLGSRNTRDAALRLALPCLAHRLLYLLTQPRVFFTGELGYGPPCCDSKCSVTGGGSSVSSFGSFSTPTRSAVIDFSTESAEPETESAESASS</sequence>
<proteinExistence type="predicted"/>
<protein>
    <submittedName>
        <fullName evidence="2">Uncharacterized protein</fullName>
    </submittedName>
</protein>
<dbReference type="EMBL" id="RCMV01000103">
    <property type="protein sequence ID" value="KAG3224702.1"/>
    <property type="molecule type" value="Genomic_DNA"/>
</dbReference>
<dbReference type="VEuPathDB" id="FungiDB:PC110_g13184"/>
<evidence type="ECO:0000313" key="3">
    <source>
        <dbReference type="Proteomes" id="UP000760860"/>
    </source>
</evidence>
<name>A0A8T1IP16_9STRA</name>
<evidence type="ECO:0000313" key="2">
    <source>
        <dbReference type="EMBL" id="KAG3224702.1"/>
    </source>
</evidence>
<evidence type="ECO:0000256" key="1">
    <source>
        <dbReference type="SAM" id="MobiDB-lite"/>
    </source>
</evidence>